<reference evidence="4 5" key="1">
    <citation type="journal article" date="2020" name="Nat. Food">
        <title>A phased Vanilla planifolia genome enables genetic improvement of flavour and production.</title>
        <authorList>
            <person name="Hasing T."/>
            <person name="Tang H."/>
            <person name="Brym M."/>
            <person name="Khazi F."/>
            <person name="Huang T."/>
            <person name="Chambers A.H."/>
        </authorList>
    </citation>
    <scope>NUCLEOTIDE SEQUENCE [LARGE SCALE GENOMIC DNA]</scope>
    <source>
        <tissue evidence="2">Leaf</tissue>
    </source>
</reference>
<accession>A0A835UF33</accession>
<keyword evidence="1" id="KW-0472">Membrane</keyword>
<evidence type="ECO:0000313" key="5">
    <source>
        <dbReference type="Proteomes" id="UP000639772"/>
    </source>
</evidence>
<dbReference type="PANTHER" id="PTHR33306">
    <property type="entry name" value="EXPRESSED PROTEIN-RELATED-RELATED"/>
    <property type="match status" value="1"/>
</dbReference>
<keyword evidence="4" id="KW-1185">Reference proteome</keyword>
<evidence type="ECO:0000256" key="1">
    <source>
        <dbReference type="SAM" id="Phobius"/>
    </source>
</evidence>
<dbReference type="PANTHER" id="PTHR33306:SF7">
    <property type="entry name" value="EXPRESSED PROTEIN"/>
    <property type="match status" value="1"/>
</dbReference>
<evidence type="ECO:0000313" key="2">
    <source>
        <dbReference type="EMBL" id="KAG0460674.1"/>
    </source>
</evidence>
<keyword evidence="1" id="KW-0812">Transmembrane</keyword>
<feature type="transmembrane region" description="Helical" evidence="1">
    <location>
        <begin position="20"/>
        <end position="41"/>
    </location>
</feature>
<dbReference type="EMBL" id="JADCNL010000011">
    <property type="protein sequence ID" value="KAG0460674.1"/>
    <property type="molecule type" value="Genomic_DNA"/>
</dbReference>
<keyword evidence="1" id="KW-1133">Transmembrane helix</keyword>
<gene>
    <name evidence="3" type="ORF">HPP92_020570</name>
    <name evidence="2" type="ORF">HPP92_020971</name>
</gene>
<name>A0A835UF33_VANPL</name>
<dbReference type="EMBL" id="JADCNM010000011">
    <property type="protein sequence ID" value="KAG0462094.1"/>
    <property type="molecule type" value="Genomic_DNA"/>
</dbReference>
<dbReference type="AlphaFoldDB" id="A0A835UF33"/>
<proteinExistence type="predicted"/>
<evidence type="ECO:0000313" key="4">
    <source>
        <dbReference type="Proteomes" id="UP000636800"/>
    </source>
</evidence>
<dbReference type="OrthoDB" id="1921056at2759"/>
<protein>
    <submittedName>
        <fullName evidence="2">Uncharacterized protein</fullName>
    </submittedName>
</protein>
<organism evidence="2 4">
    <name type="scientific">Vanilla planifolia</name>
    <name type="common">Vanilla</name>
    <dbReference type="NCBI Taxonomy" id="51239"/>
    <lineage>
        <taxon>Eukaryota</taxon>
        <taxon>Viridiplantae</taxon>
        <taxon>Streptophyta</taxon>
        <taxon>Embryophyta</taxon>
        <taxon>Tracheophyta</taxon>
        <taxon>Spermatophyta</taxon>
        <taxon>Magnoliopsida</taxon>
        <taxon>Liliopsida</taxon>
        <taxon>Asparagales</taxon>
        <taxon>Orchidaceae</taxon>
        <taxon>Vanilloideae</taxon>
        <taxon>Vanilleae</taxon>
        <taxon>Vanilla</taxon>
    </lineage>
</organism>
<feature type="transmembrane region" description="Helical" evidence="1">
    <location>
        <begin position="108"/>
        <end position="128"/>
    </location>
</feature>
<dbReference type="Proteomes" id="UP000639772">
    <property type="component" value="Chromosome 11"/>
</dbReference>
<evidence type="ECO:0000313" key="3">
    <source>
        <dbReference type="EMBL" id="KAG0462094.1"/>
    </source>
</evidence>
<sequence length="133" mass="14966">MAYGRRDPSVFDNLTLSPLPYPVLLILAMVIVLLGFSWSFSYEDFVETAEEKMSWALLLVPVGLLLLIRLVSSADFGVRGFLFPFDRREYRRFYDSVWPQDAGGASPWGVAAALVVLIVLASFHSTFLDMWGP</sequence>
<feature type="transmembrane region" description="Helical" evidence="1">
    <location>
        <begin position="53"/>
        <end position="72"/>
    </location>
</feature>
<comment type="caution">
    <text evidence="2">The sequence shown here is derived from an EMBL/GenBank/DDBJ whole genome shotgun (WGS) entry which is preliminary data.</text>
</comment>
<dbReference type="Proteomes" id="UP000636800">
    <property type="component" value="Chromosome 11"/>
</dbReference>